<dbReference type="GO" id="GO:0007096">
    <property type="term" value="P:regulation of exit from mitosis"/>
    <property type="evidence" value="ECO:0007669"/>
    <property type="project" value="InterPro"/>
</dbReference>
<comment type="caution">
    <text evidence="2">The sequence shown here is derived from an EMBL/GenBank/DDBJ whole genome shotgun (WGS) entry which is preliminary data.</text>
</comment>
<dbReference type="AlphaFoldDB" id="A0A8J4X7L1"/>
<dbReference type="Pfam" id="PF06581">
    <property type="entry name" value="p31comet"/>
    <property type="match status" value="1"/>
</dbReference>
<protein>
    <submittedName>
        <fullName evidence="2">MAD2L1-binding protein-like</fullName>
    </submittedName>
</protein>
<proteinExistence type="predicted"/>
<gene>
    <name evidence="2" type="primary">mad2l1bp</name>
    <name evidence="2" type="ORF">DAT39_005481</name>
</gene>
<evidence type="ECO:0000313" key="3">
    <source>
        <dbReference type="Proteomes" id="UP000727407"/>
    </source>
</evidence>
<evidence type="ECO:0000313" key="2">
    <source>
        <dbReference type="EMBL" id="KAF5904784.1"/>
    </source>
</evidence>
<dbReference type="PANTHER" id="PTHR15681:SF1">
    <property type="entry name" value="MAD2L1-BINDING PROTEIN"/>
    <property type="match status" value="1"/>
</dbReference>
<reference evidence="2" key="1">
    <citation type="submission" date="2020-07" db="EMBL/GenBank/DDBJ databases">
        <title>Clarias magur genome sequencing, assembly and annotation.</title>
        <authorList>
            <person name="Kushwaha B."/>
            <person name="Kumar R."/>
            <person name="Das P."/>
            <person name="Joshi C.G."/>
            <person name="Kumar D."/>
            <person name="Nagpure N.S."/>
            <person name="Pandey M."/>
            <person name="Agarwal S."/>
            <person name="Srivastava S."/>
            <person name="Singh M."/>
            <person name="Sahoo L."/>
            <person name="Jayasankar P."/>
            <person name="Meher P.K."/>
            <person name="Koringa P.G."/>
            <person name="Iquebal M.A."/>
            <person name="Das S.P."/>
            <person name="Bit A."/>
            <person name="Patnaik S."/>
            <person name="Patel N."/>
            <person name="Shah T.M."/>
            <person name="Hinsu A."/>
            <person name="Jena J.K."/>
        </authorList>
    </citation>
    <scope>NUCLEOTIDE SEQUENCE</scope>
    <source>
        <strain evidence="2">CIFAMagur01</strain>
        <tissue evidence="2">Testis</tissue>
    </source>
</reference>
<organism evidence="2 3">
    <name type="scientific">Clarias magur</name>
    <name type="common">Asian catfish</name>
    <name type="synonym">Macropteronotus magur</name>
    <dbReference type="NCBI Taxonomy" id="1594786"/>
    <lineage>
        <taxon>Eukaryota</taxon>
        <taxon>Metazoa</taxon>
        <taxon>Chordata</taxon>
        <taxon>Craniata</taxon>
        <taxon>Vertebrata</taxon>
        <taxon>Euteleostomi</taxon>
        <taxon>Actinopterygii</taxon>
        <taxon>Neopterygii</taxon>
        <taxon>Teleostei</taxon>
        <taxon>Ostariophysi</taxon>
        <taxon>Siluriformes</taxon>
        <taxon>Clariidae</taxon>
        <taxon>Clarias</taxon>
    </lineage>
</organism>
<accession>A0A8J4X7L1</accession>
<dbReference type="Gene3D" id="3.30.900.20">
    <property type="match status" value="1"/>
</dbReference>
<dbReference type="Proteomes" id="UP000727407">
    <property type="component" value="Unassembled WGS sequence"/>
</dbReference>
<evidence type="ECO:0000256" key="1">
    <source>
        <dbReference type="SAM" id="MobiDB-lite"/>
    </source>
</evidence>
<dbReference type="InterPro" id="IPR053729">
    <property type="entry name" value="MAD2L1BP_domain_sf"/>
</dbReference>
<dbReference type="PANTHER" id="PTHR15681">
    <property type="entry name" value="MAD2L1-BINDING PROTEIN"/>
    <property type="match status" value="1"/>
</dbReference>
<dbReference type="EMBL" id="QNUK01000052">
    <property type="protein sequence ID" value="KAF5904784.1"/>
    <property type="molecule type" value="Genomic_DNA"/>
</dbReference>
<keyword evidence="3" id="KW-1185">Reference proteome</keyword>
<dbReference type="SUPFAM" id="SSF47954">
    <property type="entry name" value="Cyclin-like"/>
    <property type="match status" value="1"/>
</dbReference>
<dbReference type="InterPro" id="IPR036915">
    <property type="entry name" value="Cyclin-like_sf"/>
</dbReference>
<sequence>MSVWRWRDAPRPRQEEKKPETGEEFITTGFDLTGQHEPDNSRVSAQQSIYKRDDEEISRSTREEGHVNVIFPGPVTHHSCCIFICELLKSVLYQRQQLPMTYDQMVSFRMQQLATTQLEEEAVRNTIKSSADLTWQRCERTLQELDEVLDHLEELFSLSYVPRVLFMLGSSVILPTEIYEINMEALVREGSVRSLRTSLCLQQMFHTLFLADLLSDVKRVRLMGTTVMALAHRNCGVEWFKPKVNFRLPTNVKRQITAEARCKLVSWLLAVYKHFKLSFESCCLAVNIMDRFLVTTSVAADCFQLLGVTSLLIATKH</sequence>
<feature type="region of interest" description="Disordered" evidence="1">
    <location>
        <begin position="1"/>
        <end position="58"/>
    </location>
</feature>
<dbReference type="GO" id="GO:0005634">
    <property type="term" value="C:nucleus"/>
    <property type="evidence" value="ECO:0007669"/>
    <property type="project" value="InterPro"/>
</dbReference>
<feature type="compositionally biased region" description="Basic and acidic residues" evidence="1">
    <location>
        <begin position="1"/>
        <end position="21"/>
    </location>
</feature>
<feature type="non-terminal residue" evidence="2">
    <location>
        <position position="317"/>
    </location>
</feature>
<dbReference type="OrthoDB" id="6334764at2759"/>
<dbReference type="InterPro" id="IPR009511">
    <property type="entry name" value="MAD1/Cdc20-bound-Mad2-bd"/>
</dbReference>
<name>A0A8J4X7L1_CLAMG</name>